<sequence length="152" mass="17311">MSPVSGSIMPGTVHREPMSPRCRLWRMGELENALPRTVSESGHIVVSPNSSGLCTCSRCQRENLDRLEELERTVQDLTRQNADMRQQFDDLQQKNQSIRERAQRIETCAICCFPYSEERDNVDASNRCTFRKCGHICCTKCVQQQLSLAQSG</sequence>
<reference evidence="2 3" key="1">
    <citation type="submission" date="2021-04" db="EMBL/GenBank/DDBJ databases">
        <authorList>
            <person name="Bliznina A."/>
        </authorList>
    </citation>
    <scope>NUCLEOTIDE SEQUENCE [LARGE SCALE GENOMIC DNA]</scope>
</reference>
<evidence type="ECO:0000256" key="1">
    <source>
        <dbReference type="SAM" id="Coils"/>
    </source>
</evidence>
<dbReference type="EMBL" id="OU015569">
    <property type="protein sequence ID" value="CAG5095139.1"/>
    <property type="molecule type" value="Genomic_DNA"/>
</dbReference>
<protein>
    <submittedName>
        <fullName evidence="2">Oidioi.mRNA.OKI2018_I69.XSR.g14050.t1.cds</fullName>
    </submittedName>
</protein>
<evidence type="ECO:0000313" key="3">
    <source>
        <dbReference type="Proteomes" id="UP001158576"/>
    </source>
</evidence>
<dbReference type="Proteomes" id="UP001158576">
    <property type="component" value="Chromosome XSR"/>
</dbReference>
<keyword evidence="3" id="KW-1185">Reference proteome</keyword>
<evidence type="ECO:0000313" key="2">
    <source>
        <dbReference type="EMBL" id="CAG5095139.1"/>
    </source>
</evidence>
<feature type="coiled-coil region" evidence="1">
    <location>
        <begin position="60"/>
        <end position="101"/>
    </location>
</feature>
<keyword evidence="1" id="KW-0175">Coiled coil</keyword>
<accession>A0ABN7S8Q1</accession>
<organism evidence="2 3">
    <name type="scientific">Oikopleura dioica</name>
    <name type="common">Tunicate</name>
    <dbReference type="NCBI Taxonomy" id="34765"/>
    <lineage>
        <taxon>Eukaryota</taxon>
        <taxon>Metazoa</taxon>
        <taxon>Chordata</taxon>
        <taxon>Tunicata</taxon>
        <taxon>Appendicularia</taxon>
        <taxon>Copelata</taxon>
        <taxon>Oikopleuridae</taxon>
        <taxon>Oikopleura</taxon>
    </lineage>
</organism>
<name>A0ABN7S8Q1_OIKDI</name>
<gene>
    <name evidence="2" type="ORF">OKIOD_LOCUS5608</name>
</gene>
<proteinExistence type="predicted"/>